<dbReference type="Proteomes" id="UP001161916">
    <property type="component" value="Unassembled WGS sequence"/>
</dbReference>
<gene>
    <name evidence="1" type="ORF">OB951_09080</name>
</gene>
<reference evidence="1" key="2">
    <citation type="journal article" date="2023" name="Gut Microbes">
        <title>Characterization of Bifidobacterium kashiwanohense that utilizes both milk- and plant-derived oligosaccharides.</title>
        <authorList>
            <person name="Orihara K."/>
            <person name="Yahagi K."/>
            <person name="Saito Y."/>
            <person name="Watanabe Y."/>
            <person name="Sasai T."/>
            <person name="Hara T."/>
            <person name="Tsukuda N."/>
            <person name="Oki K."/>
            <person name="Fujimoto J."/>
            <person name="Matsuki T."/>
        </authorList>
    </citation>
    <scope>NUCLEOTIDE SEQUENCE</scope>
    <source>
        <strain evidence="1">YIT 13062</strain>
    </source>
</reference>
<reference evidence="1" key="1">
    <citation type="submission" date="2022-09" db="EMBL/GenBank/DDBJ databases">
        <authorList>
            <person name="Orihara K."/>
        </authorList>
    </citation>
    <scope>NUCLEOTIDE SEQUENCE</scope>
    <source>
        <strain evidence="1">YIT 13062</strain>
    </source>
</reference>
<evidence type="ECO:0000313" key="2">
    <source>
        <dbReference type="Proteomes" id="UP001161916"/>
    </source>
</evidence>
<name>A0AA43P930_9BIFI</name>
<proteinExistence type="predicted"/>
<dbReference type="EMBL" id="JAOPMH010000012">
    <property type="protein sequence ID" value="MDH7890741.1"/>
    <property type="molecule type" value="Genomic_DNA"/>
</dbReference>
<dbReference type="AlphaFoldDB" id="A0AA43P930"/>
<evidence type="ECO:0000313" key="1">
    <source>
        <dbReference type="EMBL" id="MDH7890741.1"/>
    </source>
</evidence>
<organism evidence="1 2">
    <name type="scientific">Bifidobacterium catenulatum subsp. kashiwanohense</name>
    <dbReference type="NCBI Taxonomy" id="630129"/>
    <lineage>
        <taxon>Bacteria</taxon>
        <taxon>Bacillati</taxon>
        <taxon>Actinomycetota</taxon>
        <taxon>Actinomycetes</taxon>
        <taxon>Bifidobacteriales</taxon>
        <taxon>Bifidobacteriaceae</taxon>
        <taxon>Bifidobacterium</taxon>
    </lineage>
</organism>
<sequence>MTEHRLMLRKREGLQNPVNVGGFHIILGLATFPDGIFDALDSTHIHSFPFVVIMSLRVAAALVRFEVEHMALDHTGIPLDFDFPTLLAYEGGLIPVLRKKQPHIIAGAAVGTRALNGKLDHPAGAVLKTLYGQDIVSFQLTG</sequence>
<accession>A0AA43P930</accession>
<protein>
    <submittedName>
        <fullName evidence="1">Uncharacterized protein</fullName>
    </submittedName>
</protein>
<comment type="caution">
    <text evidence="1">The sequence shown here is derived from an EMBL/GenBank/DDBJ whole genome shotgun (WGS) entry which is preliminary data.</text>
</comment>